<feature type="binding site" evidence="5">
    <location>
        <position position="509"/>
    </location>
    <ligand>
        <name>FAD</name>
        <dbReference type="ChEBI" id="CHEBI:57692"/>
    </ligand>
</feature>
<comment type="similarity">
    <text evidence="2 6">Belongs to the GMC oxidoreductase family.</text>
</comment>
<gene>
    <name evidence="9" type="ORF">LMG29542_04549</name>
</gene>
<dbReference type="Gene3D" id="3.30.560.10">
    <property type="entry name" value="Glucose Oxidase, domain 3"/>
    <property type="match status" value="1"/>
</dbReference>
<name>A0A6J5E9R5_9BURK</name>
<keyword evidence="3 6" id="KW-0285">Flavoprotein</keyword>
<keyword evidence="10" id="KW-1185">Reference proteome</keyword>
<evidence type="ECO:0000256" key="6">
    <source>
        <dbReference type="RuleBase" id="RU003968"/>
    </source>
</evidence>
<dbReference type="InterPro" id="IPR000172">
    <property type="entry name" value="GMC_OxRdtase_N"/>
</dbReference>
<reference evidence="9 10" key="1">
    <citation type="submission" date="2020-04" db="EMBL/GenBank/DDBJ databases">
        <authorList>
            <person name="De Canck E."/>
        </authorList>
    </citation>
    <scope>NUCLEOTIDE SEQUENCE [LARGE SCALE GENOMIC DNA]</scope>
    <source>
        <strain evidence="9 10">LMG 29542</strain>
    </source>
</reference>
<dbReference type="InterPro" id="IPR007867">
    <property type="entry name" value="GMC_OxRtase_C"/>
</dbReference>
<dbReference type="Pfam" id="PF05199">
    <property type="entry name" value="GMC_oxred_C"/>
    <property type="match status" value="1"/>
</dbReference>
<protein>
    <submittedName>
        <fullName evidence="9">Putative GMC-type oxidoreductase</fullName>
        <ecNumber evidence="9">1.1.-.-</ecNumber>
    </submittedName>
</protein>
<dbReference type="RefSeq" id="WP_175228680.1">
    <property type="nucleotide sequence ID" value="NZ_CADIKH010000021.1"/>
</dbReference>
<evidence type="ECO:0000256" key="4">
    <source>
        <dbReference type="ARBA" id="ARBA00022827"/>
    </source>
</evidence>
<accession>A0A6J5E9R5</accession>
<dbReference type="Pfam" id="PF00732">
    <property type="entry name" value="GMC_oxred_N"/>
    <property type="match status" value="1"/>
</dbReference>
<keyword evidence="4 5" id="KW-0274">FAD</keyword>
<evidence type="ECO:0000256" key="2">
    <source>
        <dbReference type="ARBA" id="ARBA00010790"/>
    </source>
</evidence>
<dbReference type="InterPro" id="IPR012132">
    <property type="entry name" value="GMC_OxRdtase"/>
</dbReference>
<dbReference type="EMBL" id="CADIKH010000021">
    <property type="protein sequence ID" value="CAB3763239.1"/>
    <property type="molecule type" value="Genomic_DNA"/>
</dbReference>
<dbReference type="PANTHER" id="PTHR11552:SF147">
    <property type="entry name" value="CHOLINE DEHYDROGENASE, MITOCHONDRIAL"/>
    <property type="match status" value="1"/>
</dbReference>
<evidence type="ECO:0000259" key="7">
    <source>
        <dbReference type="PROSITE" id="PS00623"/>
    </source>
</evidence>
<dbReference type="PIRSF" id="PIRSF000137">
    <property type="entry name" value="Alcohol_oxidase"/>
    <property type="match status" value="1"/>
</dbReference>
<feature type="binding site" evidence="5">
    <location>
        <position position="106"/>
    </location>
    <ligand>
        <name>FAD</name>
        <dbReference type="ChEBI" id="CHEBI:57692"/>
    </ligand>
</feature>
<dbReference type="SUPFAM" id="SSF51905">
    <property type="entry name" value="FAD/NAD(P)-binding domain"/>
    <property type="match status" value="1"/>
</dbReference>
<feature type="binding site" evidence="5">
    <location>
        <position position="246"/>
    </location>
    <ligand>
        <name>FAD</name>
        <dbReference type="ChEBI" id="CHEBI:57692"/>
    </ligand>
</feature>
<sequence length="541" mass="58745">MLEEYVSRHEDRVVENQNRLAADTRATYDFIVCGSGTSGSVVARRLAEQSDATVLVLEAGEMDNVPEIEVAEAWIKNLGTSRDWAFTARSNAQMNHRPIALHMGRVLGGGSSINAMHWSRGHRADWDTLAAETGDPDWSYASVLEIYKQIEDWHGVPDRQYRGTGGLVHVSHAPALSPLPYAWLTAAKTCGIPEFVSQNGTLMEAPTGASMADVCIREQRRVSIFRSYLYPMMDRPNVTVLTRALVTRVLFSGNQASGVECIVDGKLRRFNASLEVVLSLGAIHTPKVLMQSGIGGASQLHEFNIPVIEELKGVGRNFQDHWMVAGCICEAPESVEAEDLPHGAIVQANAFVHSSVAEGPPDIQLMQLGFPFASENIAGQYAIPPKSWTILPVLTRPRSTGRISLTGAGPQHPVIIEANPVAEPEELAALTRAVELANEISQSPTLKRFVKRQVTPGNLEGSSLQAFVRDSIASVSHQTCTAMMGNDPDSVVNSKLQVHGISRLTIADGSVLRNITTGNTMAPCVVIGERAAMSIRLRHQL</sequence>
<dbReference type="PANTHER" id="PTHR11552">
    <property type="entry name" value="GLUCOSE-METHANOL-CHOLINE GMC OXIDOREDUCTASE"/>
    <property type="match status" value="1"/>
</dbReference>
<evidence type="ECO:0000256" key="5">
    <source>
        <dbReference type="PIRSR" id="PIRSR000137-2"/>
    </source>
</evidence>
<evidence type="ECO:0000256" key="3">
    <source>
        <dbReference type="ARBA" id="ARBA00022630"/>
    </source>
</evidence>
<dbReference type="EC" id="1.1.-.-" evidence="9"/>
<dbReference type="Gene3D" id="3.50.50.60">
    <property type="entry name" value="FAD/NAD(P)-binding domain"/>
    <property type="match status" value="1"/>
</dbReference>
<evidence type="ECO:0000313" key="9">
    <source>
        <dbReference type="EMBL" id="CAB3763239.1"/>
    </source>
</evidence>
<keyword evidence="9" id="KW-0560">Oxidoreductase</keyword>
<dbReference type="AlphaFoldDB" id="A0A6J5E9R5"/>
<dbReference type="InterPro" id="IPR036188">
    <property type="entry name" value="FAD/NAD-bd_sf"/>
</dbReference>
<evidence type="ECO:0000256" key="1">
    <source>
        <dbReference type="ARBA" id="ARBA00001974"/>
    </source>
</evidence>
<feature type="domain" description="Glucose-methanol-choline oxidoreductase N-terminal" evidence="8">
    <location>
        <begin position="281"/>
        <end position="295"/>
    </location>
</feature>
<proteinExistence type="inferred from homology"/>
<organism evidence="9 10">
    <name type="scientific">Paraburkholderia humisilvae</name>
    <dbReference type="NCBI Taxonomy" id="627669"/>
    <lineage>
        <taxon>Bacteria</taxon>
        <taxon>Pseudomonadati</taxon>
        <taxon>Pseudomonadota</taxon>
        <taxon>Betaproteobacteria</taxon>
        <taxon>Burkholderiales</taxon>
        <taxon>Burkholderiaceae</taxon>
        <taxon>Paraburkholderia</taxon>
    </lineage>
</organism>
<feature type="domain" description="Glucose-methanol-choline oxidoreductase N-terminal" evidence="7">
    <location>
        <begin position="104"/>
        <end position="127"/>
    </location>
</feature>
<evidence type="ECO:0000259" key="8">
    <source>
        <dbReference type="PROSITE" id="PS00624"/>
    </source>
</evidence>
<dbReference type="Proteomes" id="UP000494363">
    <property type="component" value="Unassembled WGS sequence"/>
</dbReference>
<dbReference type="PROSITE" id="PS00623">
    <property type="entry name" value="GMC_OXRED_1"/>
    <property type="match status" value="1"/>
</dbReference>
<dbReference type="GO" id="GO:0050660">
    <property type="term" value="F:flavin adenine dinucleotide binding"/>
    <property type="evidence" value="ECO:0007669"/>
    <property type="project" value="InterPro"/>
</dbReference>
<evidence type="ECO:0000313" key="10">
    <source>
        <dbReference type="Proteomes" id="UP000494363"/>
    </source>
</evidence>
<feature type="binding site" evidence="5">
    <location>
        <begin position="37"/>
        <end position="38"/>
    </location>
    <ligand>
        <name>FAD</name>
        <dbReference type="ChEBI" id="CHEBI:57692"/>
    </ligand>
</feature>
<comment type="cofactor">
    <cofactor evidence="1 5">
        <name>FAD</name>
        <dbReference type="ChEBI" id="CHEBI:57692"/>
    </cofactor>
</comment>
<dbReference type="GO" id="GO:0016614">
    <property type="term" value="F:oxidoreductase activity, acting on CH-OH group of donors"/>
    <property type="evidence" value="ECO:0007669"/>
    <property type="project" value="InterPro"/>
</dbReference>
<dbReference type="SUPFAM" id="SSF54373">
    <property type="entry name" value="FAD-linked reductases, C-terminal domain"/>
    <property type="match status" value="1"/>
</dbReference>
<dbReference type="PROSITE" id="PS00624">
    <property type="entry name" value="GMC_OXRED_2"/>
    <property type="match status" value="1"/>
</dbReference>